<dbReference type="EMBL" id="HF951689">
    <property type="protein sequence ID" value="CCW34247.1"/>
    <property type="molecule type" value="Genomic_DNA"/>
</dbReference>
<evidence type="ECO:0000313" key="5">
    <source>
        <dbReference type="EMBL" id="CCW34247.1"/>
    </source>
</evidence>
<comment type="subunit">
    <text evidence="3">Homohexamer. Dimer of a homotrimer.</text>
</comment>
<dbReference type="GO" id="GO:0005829">
    <property type="term" value="C:cytosol"/>
    <property type="evidence" value="ECO:0007669"/>
    <property type="project" value="TreeGrafter"/>
</dbReference>
<evidence type="ECO:0000256" key="3">
    <source>
        <dbReference type="HAMAP-Rule" id="MF_01963"/>
    </source>
</evidence>
<comment type="similarity">
    <text evidence="3">Belongs to the PNP/MTAP phosphorylase family. MTAP subfamily.</text>
</comment>
<dbReference type="GO" id="GO:0017061">
    <property type="term" value="F:S-methyl-5-thioadenosine phosphorylase activity"/>
    <property type="evidence" value="ECO:0007669"/>
    <property type="project" value="InterPro"/>
</dbReference>
<dbReference type="InterPro" id="IPR035994">
    <property type="entry name" value="Nucleoside_phosphorylase_sf"/>
</dbReference>
<dbReference type="SUPFAM" id="SSF53167">
    <property type="entry name" value="Purine and uridine phosphorylases"/>
    <property type="match status" value="1"/>
</dbReference>
<protein>
    <recommendedName>
        <fullName evidence="3">Probable 6-oxopurine nucleoside phosphorylase</fullName>
        <ecNumber evidence="3">2.4.2.1</ecNumber>
    </recommendedName>
    <alternativeName>
        <fullName evidence="3">Purine nucleoside phosphorylase</fullName>
        <shortName evidence="3">PNP</shortName>
    </alternativeName>
</protein>
<dbReference type="PANTHER" id="PTHR42679:SF2">
    <property type="entry name" value="S-METHYL-5'-THIOADENOSINE PHOSPHORYLASE"/>
    <property type="match status" value="1"/>
</dbReference>
<reference evidence="6" key="1">
    <citation type="submission" date="2013-03" db="EMBL/GenBank/DDBJ databases">
        <title>Genome sequence of Chthonomonas calidirosea, the first sequenced genome from the Armatimonadetes phylum (formally candidate division OP10).</title>
        <authorList>
            <person name="Lee K.C.Y."/>
            <person name="Morgan X.C."/>
            <person name="Dunfield P.F."/>
            <person name="Tamas I."/>
            <person name="Houghton K.M."/>
            <person name="Vyssotski M."/>
            <person name="Ryan J.L.J."/>
            <person name="Lagutin K."/>
            <person name="McDonald I.R."/>
            <person name="Stott M.B."/>
        </authorList>
    </citation>
    <scope>NUCLEOTIDE SEQUENCE [LARGE SCALE GENOMIC DNA]</scope>
    <source>
        <strain evidence="6">DSM 23976 / ICMP 18418 / T49</strain>
    </source>
</reference>
<keyword evidence="2 3" id="KW-0808">Transferase</keyword>
<dbReference type="RefSeq" id="WP_016481809.1">
    <property type="nucleotide sequence ID" value="NC_021487.1"/>
</dbReference>
<feature type="binding site" evidence="3">
    <location>
        <begin position="53"/>
        <end position="54"/>
    </location>
    <ligand>
        <name>phosphate</name>
        <dbReference type="ChEBI" id="CHEBI:43474"/>
    </ligand>
</feature>
<dbReference type="PANTHER" id="PTHR42679">
    <property type="entry name" value="S-METHYL-5'-THIOADENOSINE PHOSPHORYLASE"/>
    <property type="match status" value="1"/>
</dbReference>
<proteinExistence type="inferred from homology"/>
<dbReference type="InterPro" id="IPR000845">
    <property type="entry name" value="Nucleoside_phosphorylase_d"/>
</dbReference>
<dbReference type="GO" id="GO:0019509">
    <property type="term" value="P:L-methionine salvage from methylthioadenosine"/>
    <property type="evidence" value="ECO:0007669"/>
    <property type="project" value="TreeGrafter"/>
</dbReference>
<dbReference type="EC" id="2.4.2.1" evidence="3"/>
<comment type="miscellaneous">
    <text evidence="3">Although this enzyme belongs to the family of MTA phosphorylases based on sequence homology, it has been shown that conserved amino acid substitutions in the substrate binding pocket convert the substrate specificity of this enzyme from 6-aminopurines to 6-oxopurines.</text>
</comment>
<dbReference type="Pfam" id="PF01048">
    <property type="entry name" value="PNP_UDP_1"/>
    <property type="match status" value="1"/>
</dbReference>
<dbReference type="KEGG" id="ccz:CCALI_00412"/>
<dbReference type="Proteomes" id="UP000014227">
    <property type="component" value="Chromosome I"/>
</dbReference>
<dbReference type="UniPathway" id="UPA00606"/>
<comment type="function">
    <text evidence="3">Purine nucleoside phosphorylase which is highly specific for 6-oxopurine nucleosides. Cleaves guanosine or inosine to respective bases and sugar-1-phosphate molecules. Involved in purine salvage.</text>
</comment>
<evidence type="ECO:0000256" key="2">
    <source>
        <dbReference type="ARBA" id="ARBA00022679"/>
    </source>
</evidence>
<comment type="catalytic activity">
    <reaction evidence="3">
        <text>a purine D-ribonucleoside + phosphate = a purine nucleobase + alpha-D-ribose 1-phosphate</text>
        <dbReference type="Rhea" id="RHEA:19805"/>
        <dbReference type="ChEBI" id="CHEBI:26386"/>
        <dbReference type="ChEBI" id="CHEBI:43474"/>
        <dbReference type="ChEBI" id="CHEBI:57720"/>
        <dbReference type="ChEBI" id="CHEBI:142355"/>
        <dbReference type="EC" id="2.4.2.1"/>
    </reaction>
</comment>
<organism evidence="5 6">
    <name type="scientific">Chthonomonas calidirosea (strain DSM 23976 / ICMP 18418 / T49)</name>
    <dbReference type="NCBI Taxonomy" id="1303518"/>
    <lineage>
        <taxon>Bacteria</taxon>
        <taxon>Bacillati</taxon>
        <taxon>Armatimonadota</taxon>
        <taxon>Chthonomonadia</taxon>
        <taxon>Chthonomonadales</taxon>
        <taxon>Chthonomonadaceae</taxon>
        <taxon>Chthonomonas</taxon>
    </lineage>
</organism>
<feature type="binding site" evidence="3">
    <location>
        <position position="185"/>
    </location>
    <ligand>
        <name>phosphate</name>
        <dbReference type="ChEBI" id="CHEBI:43474"/>
    </ligand>
</feature>
<dbReference type="CDD" id="cd09010">
    <property type="entry name" value="MTAP_SsMTAPII_like_MTIP"/>
    <property type="match status" value="1"/>
</dbReference>
<feature type="binding site" evidence="3">
    <location>
        <position position="184"/>
    </location>
    <ligand>
        <name>substrate</name>
    </ligand>
</feature>
<dbReference type="PATRIC" id="fig|1303518.3.peg.418"/>
<dbReference type="GO" id="GO:0006166">
    <property type="term" value="P:purine ribonucleoside salvage"/>
    <property type="evidence" value="ECO:0007669"/>
    <property type="project" value="UniProtKB-UniRule"/>
</dbReference>
<keyword evidence="1 3" id="KW-0328">Glycosyltransferase</keyword>
<keyword evidence="3" id="KW-0660">Purine salvage</keyword>
<sequence>MGNLAIIGGTGFEKLPPEFFGETISVDVANTEVEVMSIADNYIEPRSIYFLSRHGRGHHLAPHQIDYRANIEALVKLGVKKILATNAVGSLRGDLTPGTLLIPHDFIDFTRKRPLTYFVGSEWRHTDFSEPYSPVIRNALLRAAEELDVPVVSRGIYVAVDGPRFETPAEVRMFALLGGDVVGMTGVQEAILSREAGLEYGTVCLVTNYAAGLSLEPIDHEAVSKMMRDHIPTIREMLFQAAHLLC</sequence>
<dbReference type="HOGENOM" id="CLU_054456_0_2_0"/>
<dbReference type="InterPro" id="IPR010044">
    <property type="entry name" value="MTAP"/>
</dbReference>
<feature type="domain" description="Nucleoside phosphorylase" evidence="4">
    <location>
        <begin position="49"/>
        <end position="229"/>
    </location>
</feature>
<dbReference type="Gene3D" id="3.40.50.1580">
    <property type="entry name" value="Nucleoside phosphorylase domain"/>
    <property type="match status" value="1"/>
</dbReference>
<dbReference type="InterPro" id="IPR018099">
    <property type="entry name" value="Purine_phosphorylase-2_CS"/>
</dbReference>
<name>S0EV70_CHTCT</name>
<dbReference type="eggNOG" id="COG0005">
    <property type="taxonomic scope" value="Bacteria"/>
</dbReference>
<feature type="site" description="Important for substrate specificity" evidence="3">
    <location>
        <position position="220"/>
    </location>
</feature>
<evidence type="ECO:0000256" key="1">
    <source>
        <dbReference type="ARBA" id="ARBA00022676"/>
    </source>
</evidence>
<dbReference type="InParanoid" id="S0EV70"/>
<feature type="binding site" evidence="3">
    <location>
        <begin position="208"/>
        <end position="210"/>
    </location>
    <ligand>
        <name>substrate</name>
    </ligand>
</feature>
<dbReference type="STRING" id="454171.CP488_00744"/>
<dbReference type="HAMAP" id="MF_01963">
    <property type="entry name" value="MTAP"/>
    <property type="match status" value="1"/>
</dbReference>
<dbReference type="FunCoup" id="S0EV70">
    <property type="interactions" value="272"/>
</dbReference>
<comment type="caution">
    <text evidence="3">Lacks conserved residue(s) required for the propagation of feature annotation.</text>
</comment>
<evidence type="ECO:0000313" key="6">
    <source>
        <dbReference type="Proteomes" id="UP000014227"/>
    </source>
</evidence>
<feature type="binding site" evidence="3">
    <location>
        <position position="10"/>
    </location>
    <ligand>
        <name>phosphate</name>
        <dbReference type="ChEBI" id="CHEBI:43474"/>
    </ligand>
</feature>
<gene>
    <name evidence="5" type="ORF">CCALI_00412</name>
</gene>
<keyword evidence="6" id="KW-1185">Reference proteome</keyword>
<comment type="pathway">
    <text evidence="3">Purine metabolism; purine nucleoside salvage.</text>
</comment>
<dbReference type="AlphaFoldDB" id="S0EV70"/>
<dbReference type="PROSITE" id="PS01240">
    <property type="entry name" value="PNP_MTAP_2"/>
    <property type="match status" value="1"/>
</dbReference>
<feature type="site" description="Important for substrate specificity" evidence="3">
    <location>
        <position position="166"/>
    </location>
</feature>
<accession>S0EV70</accession>
<dbReference type="OrthoDB" id="1523230at2"/>
<evidence type="ECO:0000259" key="4">
    <source>
        <dbReference type="Pfam" id="PF01048"/>
    </source>
</evidence>